<evidence type="ECO:0000313" key="1">
    <source>
        <dbReference type="EMBL" id="KAJ4460655.1"/>
    </source>
</evidence>
<dbReference type="InterPro" id="IPR001830">
    <property type="entry name" value="Glyco_trans_20"/>
</dbReference>
<reference evidence="1" key="1">
    <citation type="journal article" date="2022" name="bioRxiv">
        <title>Genomics of Preaxostyla Flagellates Illuminates Evolutionary Transitions and the Path Towards Mitochondrial Loss.</title>
        <authorList>
            <person name="Novak L.V.F."/>
            <person name="Treitli S.C."/>
            <person name="Pyrih J."/>
            <person name="Halakuc P."/>
            <person name="Pipaliya S.V."/>
            <person name="Vacek V."/>
            <person name="Brzon O."/>
            <person name="Soukal P."/>
            <person name="Eme L."/>
            <person name="Dacks J.B."/>
            <person name="Karnkowska A."/>
            <person name="Elias M."/>
            <person name="Hampl V."/>
        </authorList>
    </citation>
    <scope>NUCLEOTIDE SEQUENCE</scope>
    <source>
        <strain evidence="1">RCP-MX</strain>
    </source>
</reference>
<dbReference type="SUPFAM" id="SSF53756">
    <property type="entry name" value="UDP-Glycosyltransferase/glycogen phosphorylase"/>
    <property type="match status" value="1"/>
</dbReference>
<accession>A0ABQ8UT01</accession>
<evidence type="ECO:0000313" key="2">
    <source>
        <dbReference type="Proteomes" id="UP001141327"/>
    </source>
</evidence>
<keyword evidence="2" id="KW-1185">Reference proteome</keyword>
<sequence>MLGLLKHNSSSNVPKPPERVEAVCGRFGALWWEEPVKLEFDGAPTSGDHLQTKSSDSIDQMEPVTSQATRILVISNRLPINFSLGDPTKGEPEFVLKPSSGGLVTGLRGCSLPFTWIGWLGFGTGSLPKDAQDRLRAVVQRDYSFIPVFFPDEIASDYYNVYSNQLLWPVFHYQKQNIFAANPKAWAAYQAANKAFAAVVGEQYRPGDLVWVHDYQLCLLPGYLREEHPTMTIGFFLHIPFPSSEVFRTIPQRRILDSLLDANLVGFHAFEFARHFSSSSG</sequence>
<gene>
    <name evidence="1" type="ORF">PAPYR_2873</name>
</gene>
<proteinExistence type="predicted"/>
<dbReference type="PANTHER" id="PTHR10788">
    <property type="entry name" value="TREHALOSE-6-PHOSPHATE SYNTHASE"/>
    <property type="match status" value="1"/>
</dbReference>
<name>A0ABQ8UT01_9EUKA</name>
<dbReference type="Proteomes" id="UP001141327">
    <property type="component" value="Unassembled WGS sequence"/>
</dbReference>
<comment type="caution">
    <text evidence="1">The sequence shown here is derived from an EMBL/GenBank/DDBJ whole genome shotgun (WGS) entry which is preliminary data.</text>
</comment>
<dbReference type="PANTHER" id="PTHR10788:SF106">
    <property type="entry name" value="BCDNA.GH08860"/>
    <property type="match status" value="1"/>
</dbReference>
<dbReference type="EMBL" id="JAPMOS010000011">
    <property type="protein sequence ID" value="KAJ4460655.1"/>
    <property type="molecule type" value="Genomic_DNA"/>
</dbReference>
<dbReference type="Pfam" id="PF00982">
    <property type="entry name" value="Glyco_transf_20"/>
    <property type="match status" value="1"/>
</dbReference>
<protein>
    <submittedName>
        <fullName evidence="1">Alpha-trehalose-phosphate synthase</fullName>
    </submittedName>
</protein>
<dbReference type="Gene3D" id="3.40.50.2000">
    <property type="entry name" value="Glycogen Phosphorylase B"/>
    <property type="match status" value="1"/>
</dbReference>
<organism evidence="1 2">
    <name type="scientific">Paratrimastix pyriformis</name>
    <dbReference type="NCBI Taxonomy" id="342808"/>
    <lineage>
        <taxon>Eukaryota</taxon>
        <taxon>Metamonada</taxon>
        <taxon>Preaxostyla</taxon>
        <taxon>Paratrimastigidae</taxon>
        <taxon>Paratrimastix</taxon>
    </lineage>
</organism>